<dbReference type="InterPro" id="IPR018389">
    <property type="entry name" value="DctP_fam"/>
</dbReference>
<reference evidence="3 4" key="1">
    <citation type="submission" date="2022-04" db="EMBL/GenBank/DDBJ databases">
        <authorList>
            <person name="Ye Y.-Q."/>
            <person name="Du Z.-J."/>
        </authorList>
    </citation>
    <scope>NUCLEOTIDE SEQUENCE [LARGE SCALE GENOMIC DNA]</scope>
    <source>
        <strain evidence="3 4">A6E488</strain>
    </source>
</reference>
<evidence type="ECO:0000256" key="2">
    <source>
        <dbReference type="SAM" id="SignalP"/>
    </source>
</evidence>
<evidence type="ECO:0000313" key="3">
    <source>
        <dbReference type="EMBL" id="MCT8972735.1"/>
    </source>
</evidence>
<dbReference type="CDD" id="cd13665">
    <property type="entry name" value="PBP2_TRAP_Dctp3_4"/>
    <property type="match status" value="1"/>
</dbReference>
<name>A0AAW5QXN4_9HYPH</name>
<feature type="signal peptide" evidence="2">
    <location>
        <begin position="1"/>
        <end position="26"/>
    </location>
</feature>
<organism evidence="3 4">
    <name type="scientific">Microbaculum marinisediminis</name>
    <dbReference type="NCBI Taxonomy" id="2931392"/>
    <lineage>
        <taxon>Bacteria</taxon>
        <taxon>Pseudomonadati</taxon>
        <taxon>Pseudomonadota</taxon>
        <taxon>Alphaproteobacteria</taxon>
        <taxon>Hyphomicrobiales</taxon>
        <taxon>Tepidamorphaceae</taxon>
        <taxon>Microbaculum</taxon>
    </lineage>
</organism>
<dbReference type="RefSeq" id="WP_261616311.1">
    <property type="nucleotide sequence ID" value="NZ_JALIDZ010000005.1"/>
</dbReference>
<feature type="chain" id="PRO_5043330520" evidence="2">
    <location>
        <begin position="27"/>
        <end position="343"/>
    </location>
</feature>
<protein>
    <submittedName>
        <fullName evidence="3">TRAP transporter substrate-binding protein</fullName>
    </submittedName>
</protein>
<evidence type="ECO:0000256" key="1">
    <source>
        <dbReference type="ARBA" id="ARBA00022729"/>
    </source>
</evidence>
<dbReference type="Gene3D" id="3.40.190.170">
    <property type="entry name" value="Bacterial extracellular solute-binding protein, family 7"/>
    <property type="match status" value="1"/>
</dbReference>
<sequence length="343" mass="36856">MKVISRLATAGVFAVSTALTGAVAFAADYTLTISSWAPPTHGINAKMWPTFTKMVEDATDGRVTADLKLGIAPPPAQFDLVQDGAADLSIIFHGYQPGRFVTAKMIELPGYEGSAEAASVAYWRAYEKYLKQADEHRGVKLIALHTHGPAQLHTHEKVTQLDQINGLKLRVPGGVGSDVGAALGATGIQVPAPKVYETLASKAADGVVMPMESRKGFKLTEVAENVYEMPGGFYRGSFAFIMNEDAFKNLPEDIQQALEEKVFGEPLSRAIGQVWDEIDQEGRQATMDAGNNSINEASDADRAAYQPVADEVTASVIEEVSKTGVDAQAARDFIAETMKNYGK</sequence>
<evidence type="ECO:0000313" key="4">
    <source>
        <dbReference type="Proteomes" id="UP001320898"/>
    </source>
</evidence>
<dbReference type="Proteomes" id="UP001320898">
    <property type="component" value="Unassembled WGS sequence"/>
</dbReference>
<keyword evidence="4" id="KW-1185">Reference proteome</keyword>
<dbReference type="GO" id="GO:0055085">
    <property type="term" value="P:transmembrane transport"/>
    <property type="evidence" value="ECO:0007669"/>
    <property type="project" value="InterPro"/>
</dbReference>
<dbReference type="PANTHER" id="PTHR33376:SF15">
    <property type="entry name" value="BLL6794 PROTEIN"/>
    <property type="match status" value="1"/>
</dbReference>
<dbReference type="EMBL" id="JALIDZ010000005">
    <property type="protein sequence ID" value="MCT8972735.1"/>
    <property type="molecule type" value="Genomic_DNA"/>
</dbReference>
<dbReference type="InterPro" id="IPR038404">
    <property type="entry name" value="TRAP_DctP_sf"/>
</dbReference>
<gene>
    <name evidence="3" type="ORF">MUB46_12790</name>
</gene>
<keyword evidence="1 2" id="KW-0732">Signal</keyword>
<dbReference type="Pfam" id="PF03480">
    <property type="entry name" value="DctP"/>
    <property type="match status" value="1"/>
</dbReference>
<dbReference type="AlphaFoldDB" id="A0AAW5QXN4"/>
<dbReference type="PANTHER" id="PTHR33376">
    <property type="match status" value="1"/>
</dbReference>
<proteinExistence type="predicted"/>
<accession>A0AAW5QXN4</accession>
<comment type="caution">
    <text evidence="3">The sequence shown here is derived from an EMBL/GenBank/DDBJ whole genome shotgun (WGS) entry which is preliminary data.</text>
</comment>